<dbReference type="RefSeq" id="WP_345040706.1">
    <property type="nucleotide sequence ID" value="NZ_BAABBA010000009.1"/>
</dbReference>
<gene>
    <name evidence="2" type="ORF">GCM10022262_20690</name>
</gene>
<keyword evidence="1" id="KW-0472">Membrane</keyword>
<organism evidence="2 3">
    <name type="scientific">Georgenia daeguensis</name>
    <dbReference type="NCBI Taxonomy" id="908355"/>
    <lineage>
        <taxon>Bacteria</taxon>
        <taxon>Bacillati</taxon>
        <taxon>Actinomycetota</taxon>
        <taxon>Actinomycetes</taxon>
        <taxon>Micrococcales</taxon>
        <taxon>Bogoriellaceae</taxon>
        <taxon>Georgenia</taxon>
    </lineage>
</organism>
<keyword evidence="1" id="KW-0812">Transmembrane</keyword>
<feature type="transmembrane region" description="Helical" evidence="1">
    <location>
        <begin position="153"/>
        <end position="172"/>
    </location>
</feature>
<accession>A0ABP8EUU6</accession>
<dbReference type="Proteomes" id="UP001499841">
    <property type="component" value="Unassembled WGS sequence"/>
</dbReference>
<evidence type="ECO:0008006" key="4">
    <source>
        <dbReference type="Google" id="ProtNLM"/>
    </source>
</evidence>
<feature type="transmembrane region" description="Helical" evidence="1">
    <location>
        <begin position="91"/>
        <end position="117"/>
    </location>
</feature>
<name>A0ABP8EUU6_9MICO</name>
<proteinExistence type="predicted"/>
<dbReference type="Pfam" id="PF22564">
    <property type="entry name" value="HAAS"/>
    <property type="match status" value="1"/>
</dbReference>
<comment type="caution">
    <text evidence="2">The sequence shown here is derived from an EMBL/GenBank/DDBJ whole genome shotgun (WGS) entry which is preliminary data.</text>
</comment>
<evidence type="ECO:0000256" key="1">
    <source>
        <dbReference type="SAM" id="Phobius"/>
    </source>
</evidence>
<sequence length="185" mass="19860">MTSTDSPTATAVPRPGLRDRLRRERYLLSLVLWLDDDYPSAERRALVAQLRGELDAAAADTSMREAVTSLGPARRLAAEYSGLLDAGRPRWGLGAAAAAAWLLLCLAATAVFASALWQVAPAAGPEGVTARLLWAELTVVNSPGESSLGWREGFPWTLLVTLVVFLVAARAWRAAPALRRRAVEA</sequence>
<keyword evidence="1" id="KW-1133">Transmembrane helix</keyword>
<protein>
    <recommendedName>
        <fullName evidence="4">DUF1707 domain-containing protein</fullName>
    </recommendedName>
</protein>
<evidence type="ECO:0000313" key="3">
    <source>
        <dbReference type="Proteomes" id="UP001499841"/>
    </source>
</evidence>
<dbReference type="EMBL" id="BAABBA010000009">
    <property type="protein sequence ID" value="GAA4287710.1"/>
    <property type="molecule type" value="Genomic_DNA"/>
</dbReference>
<evidence type="ECO:0000313" key="2">
    <source>
        <dbReference type="EMBL" id="GAA4287710.1"/>
    </source>
</evidence>
<reference evidence="3" key="1">
    <citation type="journal article" date="2019" name="Int. J. Syst. Evol. Microbiol.">
        <title>The Global Catalogue of Microorganisms (GCM) 10K type strain sequencing project: providing services to taxonomists for standard genome sequencing and annotation.</title>
        <authorList>
            <consortium name="The Broad Institute Genomics Platform"/>
            <consortium name="The Broad Institute Genome Sequencing Center for Infectious Disease"/>
            <person name="Wu L."/>
            <person name="Ma J."/>
        </authorList>
    </citation>
    <scope>NUCLEOTIDE SEQUENCE [LARGE SCALE GENOMIC DNA]</scope>
    <source>
        <strain evidence="3">JCM 17459</strain>
    </source>
</reference>
<keyword evidence="3" id="KW-1185">Reference proteome</keyword>